<gene>
    <name evidence="2 3" type="primary">LOC112691440</name>
</gene>
<sequence length="252" mass="27869">MFASDVQSIEPPCLRCMIFIFFSSDRRSAPAQVMDRDNDERLQLIALCIICGWPRFLVWLTKDQAGRGFAHHGCCAGSEEPRYDPLVHDDVGGRLAPSPAAFTDCDSQTDSLSITTVGARMAKRDFACGDSCVTLNDVCKQIYPFASEVVSDIIEANEEAHTASICDAVDSATSVCVTVEQGSPFGDDEDEIVPYVVPKMEKNRAKKLNVTYKLWENRFKQFSKFNDGIMADPGTLDRRTSLVIVLTTFVVS</sequence>
<accession>A0A8B8GF51</accession>
<dbReference type="AlphaFoldDB" id="A0A8B8GF51"/>
<protein>
    <submittedName>
        <fullName evidence="2 3">Uncharacterized protein LOC112691440 isoform X1</fullName>
    </submittedName>
</protein>
<dbReference type="Proteomes" id="UP000694846">
    <property type="component" value="Unplaced"/>
</dbReference>
<evidence type="ECO:0000313" key="1">
    <source>
        <dbReference type="Proteomes" id="UP000694846"/>
    </source>
</evidence>
<evidence type="ECO:0000313" key="2">
    <source>
        <dbReference type="RefSeq" id="XP_025421474.1"/>
    </source>
</evidence>
<dbReference type="RefSeq" id="XP_025421474.1">
    <property type="nucleotide sequence ID" value="XM_025565689.1"/>
</dbReference>
<evidence type="ECO:0000313" key="3">
    <source>
        <dbReference type="RefSeq" id="XP_025421475.1"/>
    </source>
</evidence>
<keyword evidence="1" id="KW-1185">Reference proteome</keyword>
<reference evidence="2 3" key="1">
    <citation type="submission" date="2025-04" db="UniProtKB">
        <authorList>
            <consortium name="RefSeq"/>
        </authorList>
    </citation>
    <scope>IDENTIFICATION</scope>
    <source>
        <tissue evidence="2 3">Whole body</tissue>
    </source>
</reference>
<dbReference type="GeneID" id="112691440"/>
<proteinExistence type="predicted"/>
<organism evidence="1 3">
    <name type="scientific">Sipha flava</name>
    <name type="common">yellow sugarcane aphid</name>
    <dbReference type="NCBI Taxonomy" id="143950"/>
    <lineage>
        <taxon>Eukaryota</taxon>
        <taxon>Metazoa</taxon>
        <taxon>Ecdysozoa</taxon>
        <taxon>Arthropoda</taxon>
        <taxon>Hexapoda</taxon>
        <taxon>Insecta</taxon>
        <taxon>Pterygota</taxon>
        <taxon>Neoptera</taxon>
        <taxon>Paraneoptera</taxon>
        <taxon>Hemiptera</taxon>
        <taxon>Sternorrhyncha</taxon>
        <taxon>Aphidomorpha</taxon>
        <taxon>Aphidoidea</taxon>
        <taxon>Aphididae</taxon>
        <taxon>Sipha</taxon>
    </lineage>
</organism>
<name>A0A8B8GF51_9HEMI</name>
<dbReference type="RefSeq" id="XP_025421475.1">
    <property type="nucleotide sequence ID" value="XM_025565690.1"/>
</dbReference>